<dbReference type="Proteomes" id="UP000026961">
    <property type="component" value="Chromosome 1"/>
</dbReference>
<keyword evidence="2" id="KW-1185">Reference proteome</keyword>
<reference evidence="1" key="3">
    <citation type="submission" date="2018-05" db="EMBL/GenBank/DDBJ databases">
        <title>OgluRS3 (Oryza glumaepatula Reference Sequence Version 3).</title>
        <authorList>
            <person name="Zhang J."/>
            <person name="Kudrna D."/>
            <person name="Lee S."/>
            <person name="Talag J."/>
            <person name="Welchert J."/>
            <person name="Wing R.A."/>
        </authorList>
    </citation>
    <scope>NUCLEOTIDE SEQUENCE [LARGE SCALE GENOMIC DNA]</scope>
</reference>
<accession>A0A0D9Y8Y7</accession>
<protein>
    <submittedName>
        <fullName evidence="1">Uncharacterized protein</fullName>
    </submittedName>
</protein>
<dbReference type="Gramene" id="OGLUM01G19050.1">
    <property type="protein sequence ID" value="OGLUM01G19050.1"/>
    <property type="gene ID" value="OGLUM01G19050"/>
</dbReference>
<reference evidence="1" key="1">
    <citation type="submission" date="2013-08" db="EMBL/GenBank/DDBJ databases">
        <title>Oryza genome evolution.</title>
        <authorList>
            <person name="Wing R.A."/>
            <person name="Panaud O."/>
            <person name="Oliveira A.C."/>
        </authorList>
    </citation>
    <scope>NUCLEOTIDE SEQUENCE</scope>
</reference>
<dbReference type="AlphaFoldDB" id="A0A0D9Y8Y7"/>
<proteinExistence type="predicted"/>
<organism evidence="1">
    <name type="scientific">Oryza glumipatula</name>
    <dbReference type="NCBI Taxonomy" id="40148"/>
    <lineage>
        <taxon>Eukaryota</taxon>
        <taxon>Viridiplantae</taxon>
        <taxon>Streptophyta</taxon>
        <taxon>Embryophyta</taxon>
        <taxon>Tracheophyta</taxon>
        <taxon>Spermatophyta</taxon>
        <taxon>Magnoliopsida</taxon>
        <taxon>Liliopsida</taxon>
        <taxon>Poales</taxon>
        <taxon>Poaceae</taxon>
        <taxon>BOP clade</taxon>
        <taxon>Oryzoideae</taxon>
        <taxon>Oryzeae</taxon>
        <taxon>Oryzinae</taxon>
        <taxon>Oryza</taxon>
    </lineage>
</organism>
<reference evidence="1" key="2">
    <citation type="submission" date="2015-04" db="UniProtKB">
        <authorList>
            <consortium name="EnsemblPlants"/>
        </authorList>
    </citation>
    <scope>IDENTIFICATION</scope>
</reference>
<sequence>MLIVVRASLLPRHPQHTSFQALCDPSRSTITHNCRVTLFHRTASSIGIQGADVDPNGYAEATGNLKAQGKT</sequence>
<evidence type="ECO:0000313" key="1">
    <source>
        <dbReference type="EnsemblPlants" id="OGLUM01G19050.1"/>
    </source>
</evidence>
<dbReference type="HOGENOM" id="CLU_184777_0_0_1"/>
<evidence type="ECO:0000313" key="2">
    <source>
        <dbReference type="Proteomes" id="UP000026961"/>
    </source>
</evidence>
<name>A0A0D9Y8Y7_9ORYZ</name>
<dbReference type="EnsemblPlants" id="OGLUM01G19050.1">
    <property type="protein sequence ID" value="OGLUM01G19050.1"/>
    <property type="gene ID" value="OGLUM01G19050"/>
</dbReference>